<reference evidence="2" key="1">
    <citation type="journal article" date="2020" name="bioRxiv">
        <title>Chromosome-level reference genome of the European wasp spider Argiope bruennichi: a resource for studies on range expansion and evolutionary adaptation.</title>
        <authorList>
            <person name="Sheffer M.M."/>
            <person name="Hoppe A."/>
            <person name="Krehenwinkel H."/>
            <person name="Uhl G."/>
            <person name="Kuss A.W."/>
            <person name="Jensen L."/>
            <person name="Jensen C."/>
            <person name="Gillespie R.G."/>
            <person name="Hoff K.J."/>
            <person name="Prost S."/>
        </authorList>
    </citation>
    <scope>NUCLEOTIDE SEQUENCE</scope>
</reference>
<comment type="caution">
    <text evidence="2">The sequence shown here is derived from an EMBL/GenBank/DDBJ whole genome shotgun (WGS) entry which is preliminary data.</text>
</comment>
<feature type="compositionally biased region" description="Polar residues" evidence="1">
    <location>
        <begin position="227"/>
        <end position="236"/>
    </location>
</feature>
<proteinExistence type="predicted"/>
<name>A0A8T0G1V0_ARGBR</name>
<dbReference type="AlphaFoldDB" id="A0A8T0G1V0"/>
<protein>
    <submittedName>
        <fullName evidence="2">Uncharacterized protein</fullName>
    </submittedName>
</protein>
<evidence type="ECO:0000313" key="2">
    <source>
        <dbReference type="EMBL" id="KAF8796485.1"/>
    </source>
</evidence>
<feature type="compositionally biased region" description="Basic residues" evidence="1">
    <location>
        <begin position="273"/>
        <end position="291"/>
    </location>
</feature>
<reference evidence="2" key="2">
    <citation type="submission" date="2020-06" db="EMBL/GenBank/DDBJ databases">
        <authorList>
            <person name="Sheffer M."/>
        </authorList>
    </citation>
    <scope>NUCLEOTIDE SEQUENCE</scope>
</reference>
<organism evidence="2 3">
    <name type="scientific">Argiope bruennichi</name>
    <name type="common">Wasp spider</name>
    <name type="synonym">Aranea bruennichi</name>
    <dbReference type="NCBI Taxonomy" id="94029"/>
    <lineage>
        <taxon>Eukaryota</taxon>
        <taxon>Metazoa</taxon>
        <taxon>Ecdysozoa</taxon>
        <taxon>Arthropoda</taxon>
        <taxon>Chelicerata</taxon>
        <taxon>Arachnida</taxon>
        <taxon>Araneae</taxon>
        <taxon>Araneomorphae</taxon>
        <taxon>Entelegynae</taxon>
        <taxon>Araneoidea</taxon>
        <taxon>Araneidae</taxon>
        <taxon>Argiope</taxon>
    </lineage>
</organism>
<dbReference type="EMBL" id="JABXBU010000001">
    <property type="protein sequence ID" value="KAF8796485.1"/>
    <property type="molecule type" value="Genomic_DNA"/>
</dbReference>
<feature type="compositionally biased region" description="Basic residues" evidence="1">
    <location>
        <begin position="173"/>
        <end position="189"/>
    </location>
</feature>
<feature type="compositionally biased region" description="Basic and acidic residues" evidence="1">
    <location>
        <begin position="160"/>
        <end position="172"/>
    </location>
</feature>
<feature type="region of interest" description="Disordered" evidence="1">
    <location>
        <begin position="160"/>
        <end position="192"/>
    </location>
</feature>
<gene>
    <name evidence="2" type="ORF">HNY73_000855</name>
</gene>
<keyword evidence="3" id="KW-1185">Reference proteome</keyword>
<sequence>MCTCEETSKSQLRAIRHAMSQISSLRARAIYLRKMSQENHVKRMQLARTMGEPLSPVFILPSSSPVREPKRTQNELPDKLKSPNKIAMKEDDKKATDKTFHKCKVINQKKEKTFKSCKPEVSKNVSKVKDDKINTKVGKPNEISKSTVKSTLSLGRFSKREKLKRKETEKKLPKNKVRKDKNQNKKSPKKISIFYGESPTAVTIELAKGDDNAFVVNCDGAILSPKLSPNESSNPEKSTENASDKTASTHMLLNSLNPLYDGEGKEDDNQNNKKFKMPLKKIPKKKSKGLPRNKANSVKPSQNKEKKIKVSKNKDLLKNVNQTSLPKKDLNPSTALSTLIKKDSSFFSRSLSLDSLDDQRKPLQSTISPSPRTIDNKVRNFINDKKDMINISLENNSQGEKMANNSELQSLKPYSLASGSKIPVHEFRACQTRSQEKVNEILGEPFHDRFRTKGKNGFADNCNENTDDILPLVNPFKSKKSIVKSWLKSVPEVSQTSEKSGKKAREFIPNSINFITANSVCETSKQMVSKNGASAISENREKIPSASKNLPIPQKIKLKKVMSPRVVLLPVQYHFPLQVQLL</sequence>
<evidence type="ECO:0000256" key="1">
    <source>
        <dbReference type="SAM" id="MobiDB-lite"/>
    </source>
</evidence>
<feature type="region of interest" description="Disordered" evidence="1">
    <location>
        <begin position="58"/>
        <end position="93"/>
    </location>
</feature>
<feature type="region of interest" description="Disordered" evidence="1">
    <location>
        <begin position="222"/>
        <end position="306"/>
    </location>
</feature>
<feature type="compositionally biased region" description="Polar residues" evidence="1">
    <location>
        <begin position="244"/>
        <end position="257"/>
    </location>
</feature>
<feature type="compositionally biased region" description="Basic and acidic residues" evidence="1">
    <location>
        <begin position="67"/>
        <end position="93"/>
    </location>
</feature>
<evidence type="ECO:0000313" key="3">
    <source>
        <dbReference type="Proteomes" id="UP000807504"/>
    </source>
</evidence>
<accession>A0A8T0G1V0</accession>
<dbReference type="Proteomes" id="UP000807504">
    <property type="component" value="Unassembled WGS sequence"/>
</dbReference>